<dbReference type="Pfam" id="PF05901">
    <property type="entry name" value="Excalibur"/>
    <property type="match status" value="1"/>
</dbReference>
<feature type="compositionally biased region" description="Low complexity" evidence="1">
    <location>
        <begin position="100"/>
        <end position="120"/>
    </location>
</feature>
<evidence type="ECO:0000256" key="1">
    <source>
        <dbReference type="SAM" id="MobiDB-lite"/>
    </source>
</evidence>
<gene>
    <name evidence="3" type="ORF">GCM10022381_42040</name>
</gene>
<feature type="region of interest" description="Disordered" evidence="1">
    <location>
        <begin position="126"/>
        <end position="145"/>
    </location>
</feature>
<accession>A0ABP7L738</accession>
<evidence type="ECO:0000259" key="2">
    <source>
        <dbReference type="SMART" id="SM00894"/>
    </source>
</evidence>
<feature type="compositionally biased region" description="Polar residues" evidence="1">
    <location>
        <begin position="69"/>
        <end position="79"/>
    </location>
</feature>
<dbReference type="Proteomes" id="UP001501803">
    <property type="component" value="Unassembled WGS sequence"/>
</dbReference>
<reference evidence="4" key="1">
    <citation type="journal article" date="2019" name="Int. J. Syst. Evol. Microbiol.">
        <title>The Global Catalogue of Microorganisms (GCM) 10K type strain sequencing project: providing services to taxonomists for standard genome sequencing and annotation.</title>
        <authorList>
            <consortium name="The Broad Institute Genomics Platform"/>
            <consortium name="The Broad Institute Genome Sequencing Center for Infectious Disease"/>
            <person name="Wu L."/>
            <person name="Ma J."/>
        </authorList>
    </citation>
    <scope>NUCLEOTIDE SEQUENCE [LARGE SCALE GENOMIC DNA]</scope>
    <source>
        <strain evidence="4">JCM 17021</strain>
    </source>
</reference>
<feature type="region of interest" description="Disordered" evidence="1">
    <location>
        <begin position="69"/>
        <end position="120"/>
    </location>
</feature>
<dbReference type="SMART" id="SM00894">
    <property type="entry name" value="Excalibur"/>
    <property type="match status" value="1"/>
</dbReference>
<feature type="compositionally biased region" description="Polar residues" evidence="1">
    <location>
        <begin position="128"/>
        <end position="145"/>
    </location>
</feature>
<evidence type="ECO:0000313" key="3">
    <source>
        <dbReference type="EMBL" id="GAA3896164.1"/>
    </source>
</evidence>
<keyword evidence="4" id="KW-1185">Reference proteome</keyword>
<name>A0ABP7L738_9MICO</name>
<sequence length="394" mass="40419">MEPRGGIQIQDVDRRVPMVSITSAAGSVGAHSRRRAFAALAFAGLVTSLLTVPLSAQATEVTDPLATFVGSSTGAQTPVASAGPGPETQRQTETEPEPAPEIAAAQTQAQAQVPAVTEAPAQVRTEAPAQTQAKTEAPAQAQTQGMTSAAVKTLTATPTPRLSGAAKLGSTLTASAGSWTPATVTLSYQWKRSGTTITGATKPAYKVATADMGKTLTVTVTGKKTGYQMAVMTSAPTGKAFANFTSTPVPSISGSAAIGAKLTATPGIWAPGSAALSYQWKRSGATIAGATGRTYLVSPTDVDRTFTVTVTAKLANYTTVSKQSAATRVVSGVIYKNCDALRAAYPHGVAKAGTKYDRVSGVNKALKGPPFFSTSLYNLNTKSDRDKDGIACEK</sequence>
<dbReference type="EMBL" id="BAABCN010000018">
    <property type="protein sequence ID" value="GAA3896164.1"/>
    <property type="molecule type" value="Genomic_DNA"/>
</dbReference>
<proteinExistence type="predicted"/>
<evidence type="ECO:0000313" key="4">
    <source>
        <dbReference type="Proteomes" id="UP001501803"/>
    </source>
</evidence>
<comment type="caution">
    <text evidence="3">The sequence shown here is derived from an EMBL/GenBank/DDBJ whole genome shotgun (WGS) entry which is preliminary data.</text>
</comment>
<dbReference type="Gene3D" id="2.60.40.2700">
    <property type="match status" value="2"/>
</dbReference>
<dbReference type="InterPro" id="IPR008613">
    <property type="entry name" value="Excalibur_Ca-bd_domain"/>
</dbReference>
<protein>
    <recommendedName>
        <fullName evidence="2">Excalibur calcium-binding domain-containing protein</fullName>
    </recommendedName>
</protein>
<feature type="domain" description="Excalibur calcium-binding" evidence="2">
    <location>
        <begin position="334"/>
        <end position="393"/>
    </location>
</feature>
<organism evidence="3 4">
    <name type="scientific">Leifsonia kafniensis</name>
    <dbReference type="NCBI Taxonomy" id="475957"/>
    <lineage>
        <taxon>Bacteria</taxon>
        <taxon>Bacillati</taxon>
        <taxon>Actinomycetota</taxon>
        <taxon>Actinomycetes</taxon>
        <taxon>Micrococcales</taxon>
        <taxon>Microbacteriaceae</taxon>
        <taxon>Leifsonia</taxon>
    </lineage>
</organism>